<feature type="transmembrane region" description="Helical" evidence="8">
    <location>
        <begin position="353"/>
        <end position="374"/>
    </location>
</feature>
<evidence type="ECO:0000313" key="10">
    <source>
        <dbReference type="EMBL" id="AIA55837.1"/>
    </source>
</evidence>
<evidence type="ECO:0000256" key="4">
    <source>
        <dbReference type="ARBA" id="ARBA00022519"/>
    </source>
</evidence>
<keyword evidence="6 8" id="KW-1133">Transmembrane helix</keyword>
<dbReference type="EMBL" id="CP005986">
    <property type="protein sequence ID" value="AIA55837.1"/>
    <property type="molecule type" value="Genomic_DNA"/>
</dbReference>
<keyword evidence="7 8" id="KW-0472">Membrane</keyword>
<feature type="transmembrane region" description="Helical" evidence="8">
    <location>
        <begin position="92"/>
        <end position="114"/>
    </location>
</feature>
<feature type="transmembrane region" description="Helical" evidence="8">
    <location>
        <begin position="289"/>
        <end position="312"/>
    </location>
</feature>
<dbReference type="PANTHER" id="PTHR23522">
    <property type="entry name" value="BLL5896 PROTEIN"/>
    <property type="match status" value="1"/>
</dbReference>
<dbReference type="AlphaFoldDB" id="A0A060A126"/>
<dbReference type="Gene3D" id="1.20.1250.20">
    <property type="entry name" value="MFS general substrate transporter like domains"/>
    <property type="match status" value="2"/>
</dbReference>
<reference evidence="10 11" key="1">
    <citation type="journal article" date="2009" name="J. Bacteriol.">
        <title>Draft genome sequence of the extremely acidophilic bacterium Acidithiobacillus caldus ATCC 51756 reveals metabolic versatility in the genus Acidithiobacillus.</title>
        <authorList>
            <person name="Valdes J."/>
            <person name="Quatrini R."/>
            <person name="Hallberg K."/>
            <person name="Dopson M."/>
            <person name="Valenzuela P.D."/>
            <person name="Holmes D.S."/>
        </authorList>
    </citation>
    <scope>NUCLEOTIDE SEQUENCE [LARGE SCALE GENOMIC DNA]</scope>
    <source>
        <strain evidence="11">ATCC 51756 / DSM 8584 / KU</strain>
    </source>
</reference>
<gene>
    <name evidence="10" type="ORF">Acaty_c1980</name>
</gene>
<keyword evidence="5 8" id="KW-0812">Transmembrane</keyword>
<dbReference type="GO" id="GO:0005886">
    <property type="term" value="C:plasma membrane"/>
    <property type="evidence" value="ECO:0007669"/>
    <property type="project" value="UniProtKB-SubCell"/>
</dbReference>
<name>A0A060A126_ACICK</name>
<feature type="transmembrane region" description="Helical" evidence="8">
    <location>
        <begin position="34"/>
        <end position="55"/>
    </location>
</feature>
<dbReference type="InterPro" id="IPR024989">
    <property type="entry name" value="MFS_assoc_dom"/>
</dbReference>
<dbReference type="HOGENOM" id="CLU_013133_6_0_6"/>
<protein>
    <submittedName>
        <fullName evidence="10">Nucleoside:H+ symporter:Major facilitator superfamily MFS_1</fullName>
    </submittedName>
</protein>
<dbReference type="PANTHER" id="PTHR23522:SF10">
    <property type="entry name" value="3-PHENYLPROPIONIC ACID TRANSPORTER-RELATED"/>
    <property type="match status" value="1"/>
</dbReference>
<proteinExistence type="predicted"/>
<dbReference type="RefSeq" id="WP_004873141.1">
    <property type="nucleotide sequence ID" value="NZ_CP005986.1"/>
</dbReference>
<feature type="transmembrane region" description="Helical" evidence="8">
    <location>
        <begin position="67"/>
        <end position="86"/>
    </location>
</feature>
<feature type="transmembrane region" description="Helical" evidence="8">
    <location>
        <begin position="324"/>
        <end position="347"/>
    </location>
</feature>
<keyword evidence="3" id="KW-1003">Cell membrane</keyword>
<evidence type="ECO:0000256" key="5">
    <source>
        <dbReference type="ARBA" id="ARBA00022692"/>
    </source>
</evidence>
<dbReference type="NCBIfam" id="NF037955">
    <property type="entry name" value="mfs"/>
    <property type="match status" value="1"/>
</dbReference>
<dbReference type="GeneID" id="92932068"/>
<evidence type="ECO:0000256" key="6">
    <source>
        <dbReference type="ARBA" id="ARBA00022989"/>
    </source>
</evidence>
<dbReference type="GO" id="GO:0015528">
    <property type="term" value="F:lactose:proton symporter activity"/>
    <property type="evidence" value="ECO:0007669"/>
    <property type="project" value="TreeGrafter"/>
</dbReference>
<dbReference type="InterPro" id="IPR036259">
    <property type="entry name" value="MFS_trans_sf"/>
</dbReference>
<dbReference type="Proteomes" id="UP000005522">
    <property type="component" value="Chromosome"/>
</dbReference>
<dbReference type="InterPro" id="IPR026032">
    <property type="entry name" value="HcaT-like"/>
</dbReference>
<evidence type="ECO:0000256" key="7">
    <source>
        <dbReference type="ARBA" id="ARBA00023136"/>
    </source>
</evidence>
<feature type="transmembrane region" description="Helical" evidence="8">
    <location>
        <begin position="9"/>
        <end position="28"/>
    </location>
</feature>
<keyword evidence="2" id="KW-0813">Transport</keyword>
<feature type="transmembrane region" description="Helical" evidence="8">
    <location>
        <begin position="264"/>
        <end position="283"/>
    </location>
</feature>
<feature type="transmembrane region" description="Helical" evidence="8">
    <location>
        <begin position="134"/>
        <end position="153"/>
    </location>
</feature>
<dbReference type="Pfam" id="PF12832">
    <property type="entry name" value="MFS_1_like"/>
    <property type="match status" value="1"/>
</dbReference>
<evidence type="ECO:0000259" key="9">
    <source>
        <dbReference type="Pfam" id="PF12832"/>
    </source>
</evidence>
<evidence type="ECO:0000256" key="8">
    <source>
        <dbReference type="SAM" id="Phobius"/>
    </source>
</evidence>
<evidence type="ECO:0000256" key="2">
    <source>
        <dbReference type="ARBA" id="ARBA00022448"/>
    </source>
</evidence>
<comment type="subcellular location">
    <subcellularLocation>
        <location evidence="1">Cell inner membrane</location>
        <topology evidence="1">Multi-pass membrane protein</topology>
    </subcellularLocation>
</comment>
<evidence type="ECO:0000256" key="1">
    <source>
        <dbReference type="ARBA" id="ARBA00004429"/>
    </source>
</evidence>
<dbReference type="PIRSF" id="PIRSF004925">
    <property type="entry name" value="HcaT"/>
    <property type="match status" value="1"/>
</dbReference>
<dbReference type="KEGG" id="acz:Acaty_c1980"/>
<feature type="transmembrane region" description="Helical" evidence="8">
    <location>
        <begin position="232"/>
        <end position="252"/>
    </location>
</feature>
<evidence type="ECO:0000313" key="11">
    <source>
        <dbReference type="Proteomes" id="UP000005522"/>
    </source>
</evidence>
<accession>A0A060A126</accession>
<dbReference type="eggNOG" id="COG2223">
    <property type="taxonomic scope" value="Bacteria"/>
</dbReference>
<keyword evidence="4" id="KW-0997">Cell inner membrane</keyword>
<feature type="domain" description="Major facilitator superfamily associated" evidence="9">
    <location>
        <begin position="8"/>
        <end position="357"/>
    </location>
</feature>
<evidence type="ECO:0000256" key="3">
    <source>
        <dbReference type="ARBA" id="ARBA00022475"/>
    </source>
</evidence>
<sequence length="385" mass="42293">MVGREARSLVAFYFFYFCALGAFMPYWGPWLASVGQGALSIGILTAAVQFSKVLGPNLWGWLAQGFGSARIVPLAALLTAAGFLALELVRGNFWGLLFITLAFSFFWAATLPLVDATTLDWAEREGRAYGRIRLWGSLGFIALALGMGLLVQIWGLDVFLPGIATFLAVAWWFSRRLPYPPRSSGPERVSLGPQLRDWRLWAFLAAGALEQASHGVYYAFFSIDAQAHGLNAGWVGLLWSWAVICEVLFFWFGERILRRFGLRMVLISAFVLTGTRWLVIAAWPGLIPIFLIQSLHAFSYGAFHLAAVHWIFARFPAYLRSRGMALYASLVYGLGGGLGALAAGWAWGHWGSLWAFAAAGILAWLGLLGLIPALRPLKRGVAAII</sequence>
<organism evidence="10 11">
    <name type="scientific">Acidithiobacillus caldus (strain ATCC 51756 / DSM 8584 / KU)</name>
    <dbReference type="NCBI Taxonomy" id="637389"/>
    <lineage>
        <taxon>Bacteria</taxon>
        <taxon>Pseudomonadati</taxon>
        <taxon>Pseudomonadota</taxon>
        <taxon>Acidithiobacillia</taxon>
        <taxon>Acidithiobacillales</taxon>
        <taxon>Acidithiobacillaceae</taxon>
        <taxon>Acidithiobacillus</taxon>
    </lineage>
</organism>
<dbReference type="GO" id="GO:0030395">
    <property type="term" value="F:lactose binding"/>
    <property type="evidence" value="ECO:0007669"/>
    <property type="project" value="TreeGrafter"/>
</dbReference>
<dbReference type="SUPFAM" id="SSF103473">
    <property type="entry name" value="MFS general substrate transporter"/>
    <property type="match status" value="1"/>
</dbReference>